<dbReference type="InterPro" id="IPR003409">
    <property type="entry name" value="MORN"/>
</dbReference>
<evidence type="ECO:0000256" key="3">
    <source>
        <dbReference type="ARBA" id="ARBA00022645"/>
    </source>
</evidence>
<dbReference type="SMART" id="SM00698">
    <property type="entry name" value="MORN"/>
    <property type="match status" value="3"/>
</dbReference>
<sequence>MEDEILPSVASGGYRYEDGSVYVGMWSNEGKRHGEGHIRFSDGTRYDGSFENGLFHGLGVLIFADGAKYEGEFYQGWFHGYGVFWRADSMRHEGLTTFDDDTNGFPRNEGFFQDCQLKKLMKCPEIVEMAQKMAFMARQQFIRTDAGVVTSSRQTEPFHSIHKEGMVQVAFFILLLAAGTLQFEFKHHNNTELLRVLQDVTRKCSNISRIYTLSENSVLGIPLYVIEFSAKPGHHEILKPEFKYVANMHGNEVLGRELLLKLADYLCDKYLEGDWRIKDLIEMTRIHLMPSMNPDGWQLATDTGGQDYLVGRTNNNSIDLNRNFPNLDRIIFDNEEQRMDHNNHLLEQVTQLKEPLQPETKAMIRLIMQIPFVLSANIHGGDLVVNYPYDESRSGRQKDDYAATPDDETFRQLALAYATHHADMGNPKRRGCGDADSNRFATQGGITNGAQWYSLQGGMQDFNYLSSNDFEITLELGCDKYPPKEVLEKEWQRNKEALLNYMWQTHIGIKGIIYDTVTKQGISNAVIHVKNITNGRSNDIHHDITSVYDGDYFRLLTPGTYKVTAFRDGYLPQTRLVTVINKPYSQAERLDFALQPAPIQPSFIRIQDDNYINTKIDEDFENSRRQWPNYMDESESVPEPIAVQ</sequence>
<dbReference type="PANTHER" id="PTHR11532:SF93">
    <property type="entry name" value="CARBOXYPEPTIDASE E"/>
    <property type="match status" value="1"/>
</dbReference>
<dbReference type="Pfam" id="PF02493">
    <property type="entry name" value="MORN"/>
    <property type="match status" value="3"/>
</dbReference>
<comment type="similarity">
    <text evidence="2 9">Belongs to the peptidase M14 family.</text>
</comment>
<evidence type="ECO:0000313" key="13">
    <source>
        <dbReference type="Proteomes" id="UP001162164"/>
    </source>
</evidence>
<evidence type="ECO:0000256" key="4">
    <source>
        <dbReference type="ARBA" id="ARBA00022723"/>
    </source>
</evidence>
<evidence type="ECO:0000256" key="5">
    <source>
        <dbReference type="ARBA" id="ARBA00022737"/>
    </source>
</evidence>
<keyword evidence="8" id="KW-0325">Glycoprotein</keyword>
<dbReference type="PRINTS" id="PR00765">
    <property type="entry name" value="CRBOXYPTASEA"/>
</dbReference>
<dbReference type="EMBL" id="JAPWTJ010000565">
    <property type="protein sequence ID" value="KAJ8977281.1"/>
    <property type="molecule type" value="Genomic_DNA"/>
</dbReference>
<dbReference type="InterPro" id="IPR008969">
    <property type="entry name" value="CarboxyPept-like_regulatory"/>
</dbReference>
<evidence type="ECO:0000256" key="9">
    <source>
        <dbReference type="PROSITE-ProRule" id="PRU01379"/>
    </source>
</evidence>
<evidence type="ECO:0000256" key="8">
    <source>
        <dbReference type="ARBA" id="ARBA00023180"/>
    </source>
</evidence>
<feature type="region of interest" description="Disordered" evidence="10">
    <location>
        <begin position="624"/>
        <end position="644"/>
    </location>
</feature>
<dbReference type="Pfam" id="PF13620">
    <property type="entry name" value="CarboxypepD_reg"/>
    <property type="match status" value="1"/>
</dbReference>
<proteinExistence type="inferred from homology"/>
<comment type="cofactor">
    <cofactor evidence="1">
        <name>Zn(2+)</name>
        <dbReference type="ChEBI" id="CHEBI:29105"/>
    </cofactor>
</comment>
<gene>
    <name evidence="12" type="ORF">NQ317_015566</name>
</gene>
<protein>
    <recommendedName>
        <fullName evidence="11">Peptidase M14 domain-containing protein</fullName>
    </recommendedName>
</protein>
<dbReference type="Gene3D" id="2.60.40.1120">
    <property type="entry name" value="Carboxypeptidase-like, regulatory domain"/>
    <property type="match status" value="1"/>
</dbReference>
<comment type="caution">
    <text evidence="12">The sequence shown here is derived from an EMBL/GenBank/DDBJ whole genome shotgun (WGS) entry which is preliminary data.</text>
</comment>
<keyword evidence="6" id="KW-0378">Hydrolase</keyword>
<dbReference type="PROSITE" id="PS52035">
    <property type="entry name" value="PEPTIDASE_M14"/>
    <property type="match status" value="1"/>
</dbReference>
<organism evidence="12 13">
    <name type="scientific">Molorchus minor</name>
    <dbReference type="NCBI Taxonomy" id="1323400"/>
    <lineage>
        <taxon>Eukaryota</taxon>
        <taxon>Metazoa</taxon>
        <taxon>Ecdysozoa</taxon>
        <taxon>Arthropoda</taxon>
        <taxon>Hexapoda</taxon>
        <taxon>Insecta</taxon>
        <taxon>Pterygota</taxon>
        <taxon>Neoptera</taxon>
        <taxon>Endopterygota</taxon>
        <taxon>Coleoptera</taxon>
        <taxon>Polyphaga</taxon>
        <taxon>Cucujiformia</taxon>
        <taxon>Chrysomeloidea</taxon>
        <taxon>Cerambycidae</taxon>
        <taxon>Lamiinae</taxon>
        <taxon>Monochamini</taxon>
        <taxon>Molorchus</taxon>
    </lineage>
</organism>
<dbReference type="SUPFAM" id="SSF53187">
    <property type="entry name" value="Zn-dependent exopeptidases"/>
    <property type="match status" value="1"/>
</dbReference>
<dbReference type="Gene3D" id="2.20.110.10">
    <property type="entry name" value="Histone H3 K4-specific methyltransferase SET7/9 N-terminal domain"/>
    <property type="match status" value="2"/>
</dbReference>
<evidence type="ECO:0000256" key="1">
    <source>
        <dbReference type="ARBA" id="ARBA00001947"/>
    </source>
</evidence>
<dbReference type="Pfam" id="PF00246">
    <property type="entry name" value="Peptidase_M14"/>
    <property type="match status" value="1"/>
</dbReference>
<dbReference type="CDD" id="cd11308">
    <property type="entry name" value="Peptidase_M14NE-CP-C_like"/>
    <property type="match status" value="1"/>
</dbReference>
<feature type="domain" description="Peptidase M14" evidence="11">
    <location>
        <begin position="186"/>
        <end position="505"/>
    </location>
</feature>
<dbReference type="Proteomes" id="UP001162164">
    <property type="component" value="Unassembled WGS sequence"/>
</dbReference>
<keyword evidence="4" id="KW-0479">Metal-binding</keyword>
<dbReference type="InterPro" id="IPR050753">
    <property type="entry name" value="Peptidase_M14_domain"/>
</dbReference>
<dbReference type="Gene3D" id="3.40.630.10">
    <property type="entry name" value="Zn peptidases"/>
    <property type="match status" value="1"/>
</dbReference>
<keyword evidence="7" id="KW-0862">Zinc</keyword>
<accession>A0ABQ9JGE2</accession>
<evidence type="ECO:0000313" key="12">
    <source>
        <dbReference type="EMBL" id="KAJ8977281.1"/>
    </source>
</evidence>
<dbReference type="InterPro" id="IPR057246">
    <property type="entry name" value="CARBOXYPEPT_ZN_1"/>
</dbReference>
<evidence type="ECO:0000256" key="10">
    <source>
        <dbReference type="SAM" id="MobiDB-lite"/>
    </source>
</evidence>
<dbReference type="CDD" id="cd03858">
    <property type="entry name" value="M14_CP_N-E_like"/>
    <property type="match status" value="1"/>
</dbReference>
<name>A0ABQ9JGE2_9CUCU</name>
<evidence type="ECO:0000256" key="2">
    <source>
        <dbReference type="ARBA" id="ARBA00005988"/>
    </source>
</evidence>
<keyword evidence="3" id="KW-0121">Carboxypeptidase</keyword>
<dbReference type="PROSITE" id="PS00132">
    <property type="entry name" value="CARBOXYPEPT_ZN_1"/>
    <property type="match status" value="1"/>
</dbReference>
<dbReference type="SUPFAM" id="SSF82185">
    <property type="entry name" value="Histone H3 K4-specific methyltransferase SET7/9 N-terminal domain"/>
    <property type="match status" value="1"/>
</dbReference>
<feature type="active site" description="Proton donor/acceptor" evidence="9">
    <location>
        <position position="475"/>
    </location>
</feature>
<evidence type="ECO:0000259" key="11">
    <source>
        <dbReference type="PROSITE" id="PS52035"/>
    </source>
</evidence>
<reference evidence="12" key="1">
    <citation type="journal article" date="2023" name="Insect Mol. Biol.">
        <title>Genome sequencing provides insights into the evolution of gene families encoding plant cell wall-degrading enzymes in longhorned beetles.</title>
        <authorList>
            <person name="Shin N.R."/>
            <person name="Okamura Y."/>
            <person name="Kirsch R."/>
            <person name="Pauchet Y."/>
        </authorList>
    </citation>
    <scope>NUCLEOTIDE SEQUENCE</scope>
    <source>
        <strain evidence="12">MMC_N1</strain>
    </source>
</reference>
<dbReference type="PANTHER" id="PTHR11532">
    <property type="entry name" value="PROTEASE M14 CARBOXYPEPTIDASE"/>
    <property type="match status" value="1"/>
</dbReference>
<dbReference type="PROSITE" id="PS00133">
    <property type="entry name" value="CARBOXYPEPT_ZN_2"/>
    <property type="match status" value="1"/>
</dbReference>
<dbReference type="SUPFAM" id="SSF49464">
    <property type="entry name" value="Carboxypeptidase regulatory domain-like"/>
    <property type="match status" value="1"/>
</dbReference>
<keyword evidence="13" id="KW-1185">Reference proteome</keyword>
<keyword evidence="5" id="KW-0677">Repeat</keyword>
<dbReference type="InterPro" id="IPR057247">
    <property type="entry name" value="CARBOXYPEPT_ZN_2"/>
</dbReference>
<evidence type="ECO:0000256" key="6">
    <source>
        <dbReference type="ARBA" id="ARBA00022801"/>
    </source>
</evidence>
<evidence type="ECO:0000256" key="7">
    <source>
        <dbReference type="ARBA" id="ARBA00022833"/>
    </source>
</evidence>
<dbReference type="InterPro" id="IPR000834">
    <property type="entry name" value="Peptidase_M14"/>
</dbReference>
<dbReference type="SMART" id="SM00631">
    <property type="entry name" value="Zn_pept"/>
    <property type="match status" value="1"/>
</dbReference>
<keyword evidence="3" id="KW-0645">Protease</keyword>